<proteinExistence type="predicted"/>
<feature type="region of interest" description="Disordered" evidence="1">
    <location>
        <begin position="62"/>
        <end position="131"/>
    </location>
</feature>
<name>B4H8F4_DROPE</name>
<protein>
    <submittedName>
        <fullName evidence="3">GL20034</fullName>
    </submittedName>
</protein>
<dbReference type="SUPFAM" id="SSF57625">
    <property type="entry name" value="Invertebrate chitin-binding proteins"/>
    <property type="match status" value="1"/>
</dbReference>
<dbReference type="EMBL" id="CH479223">
    <property type="protein sequence ID" value="EDW34989.1"/>
    <property type="molecule type" value="Genomic_DNA"/>
</dbReference>
<dbReference type="HOGENOM" id="CLU_056247_0_0_1"/>
<dbReference type="PhylomeDB" id="B4H8F4"/>
<accession>B4H8F4</accession>
<keyword evidence="4" id="KW-1185">Reference proteome</keyword>
<dbReference type="Pfam" id="PF01607">
    <property type="entry name" value="CBM_14"/>
    <property type="match status" value="1"/>
</dbReference>
<dbReference type="eggNOG" id="ENOG502RZRF">
    <property type="taxonomic scope" value="Eukaryota"/>
</dbReference>
<dbReference type="PROSITE" id="PS50940">
    <property type="entry name" value="CHIT_BIND_II"/>
    <property type="match status" value="1"/>
</dbReference>
<reference evidence="3 4" key="1">
    <citation type="journal article" date="2007" name="Nature">
        <title>Evolution of genes and genomes on the Drosophila phylogeny.</title>
        <authorList>
            <consortium name="Drosophila 12 Genomes Consortium"/>
            <person name="Clark A.G."/>
            <person name="Eisen M.B."/>
            <person name="Smith D.R."/>
            <person name="Bergman C.M."/>
            <person name="Oliver B."/>
            <person name="Markow T.A."/>
            <person name="Kaufman T.C."/>
            <person name="Kellis M."/>
            <person name="Gelbart W."/>
            <person name="Iyer V.N."/>
            <person name="Pollard D.A."/>
            <person name="Sackton T.B."/>
            <person name="Larracuente A.M."/>
            <person name="Singh N.D."/>
            <person name="Abad J.P."/>
            <person name="Abt D.N."/>
            <person name="Adryan B."/>
            <person name="Aguade M."/>
            <person name="Akashi H."/>
            <person name="Anderson W.W."/>
            <person name="Aquadro C.F."/>
            <person name="Ardell D.H."/>
            <person name="Arguello R."/>
            <person name="Artieri C.G."/>
            <person name="Barbash D.A."/>
            <person name="Barker D."/>
            <person name="Barsanti P."/>
            <person name="Batterham P."/>
            <person name="Batzoglou S."/>
            <person name="Begun D."/>
            <person name="Bhutkar A."/>
            <person name="Blanco E."/>
            <person name="Bosak S.A."/>
            <person name="Bradley R.K."/>
            <person name="Brand A.D."/>
            <person name="Brent M.R."/>
            <person name="Brooks A.N."/>
            <person name="Brown R.H."/>
            <person name="Butlin R.K."/>
            <person name="Caggese C."/>
            <person name="Calvi B.R."/>
            <person name="Bernardo de Carvalho A."/>
            <person name="Caspi A."/>
            <person name="Castrezana S."/>
            <person name="Celniker S.E."/>
            <person name="Chang J.L."/>
            <person name="Chapple C."/>
            <person name="Chatterji S."/>
            <person name="Chinwalla A."/>
            <person name="Civetta A."/>
            <person name="Clifton S.W."/>
            <person name="Comeron J.M."/>
            <person name="Costello J.C."/>
            <person name="Coyne J.A."/>
            <person name="Daub J."/>
            <person name="David R.G."/>
            <person name="Delcher A.L."/>
            <person name="Delehaunty K."/>
            <person name="Do C.B."/>
            <person name="Ebling H."/>
            <person name="Edwards K."/>
            <person name="Eickbush T."/>
            <person name="Evans J.D."/>
            <person name="Filipski A."/>
            <person name="Findeiss S."/>
            <person name="Freyhult E."/>
            <person name="Fulton L."/>
            <person name="Fulton R."/>
            <person name="Garcia A.C."/>
            <person name="Gardiner A."/>
            <person name="Garfield D.A."/>
            <person name="Garvin B.E."/>
            <person name="Gibson G."/>
            <person name="Gilbert D."/>
            <person name="Gnerre S."/>
            <person name="Godfrey J."/>
            <person name="Good R."/>
            <person name="Gotea V."/>
            <person name="Gravely B."/>
            <person name="Greenberg A.J."/>
            <person name="Griffiths-Jones S."/>
            <person name="Gross S."/>
            <person name="Guigo R."/>
            <person name="Gustafson E.A."/>
            <person name="Haerty W."/>
            <person name="Hahn M.W."/>
            <person name="Halligan D.L."/>
            <person name="Halpern A.L."/>
            <person name="Halter G.M."/>
            <person name="Han M.V."/>
            <person name="Heger A."/>
            <person name="Hillier L."/>
            <person name="Hinrichs A.S."/>
            <person name="Holmes I."/>
            <person name="Hoskins R.A."/>
            <person name="Hubisz M.J."/>
            <person name="Hultmark D."/>
            <person name="Huntley M.A."/>
            <person name="Jaffe D.B."/>
            <person name="Jagadeeshan S."/>
            <person name="Jeck W.R."/>
            <person name="Johnson J."/>
            <person name="Jones C.D."/>
            <person name="Jordan W.C."/>
            <person name="Karpen G.H."/>
            <person name="Kataoka E."/>
            <person name="Keightley P.D."/>
            <person name="Kheradpour P."/>
            <person name="Kirkness E.F."/>
            <person name="Koerich L.B."/>
            <person name="Kristiansen K."/>
            <person name="Kudrna D."/>
            <person name="Kulathinal R.J."/>
            <person name="Kumar S."/>
            <person name="Kwok R."/>
            <person name="Lander E."/>
            <person name="Langley C.H."/>
            <person name="Lapoint R."/>
            <person name="Lazzaro B.P."/>
            <person name="Lee S.J."/>
            <person name="Levesque L."/>
            <person name="Li R."/>
            <person name="Lin C.F."/>
            <person name="Lin M.F."/>
            <person name="Lindblad-Toh K."/>
            <person name="Llopart A."/>
            <person name="Long M."/>
            <person name="Low L."/>
            <person name="Lozovsky E."/>
            <person name="Lu J."/>
            <person name="Luo M."/>
            <person name="Machado C.A."/>
            <person name="Makalowski W."/>
            <person name="Marzo M."/>
            <person name="Matsuda M."/>
            <person name="Matzkin L."/>
            <person name="McAllister B."/>
            <person name="McBride C.S."/>
            <person name="McKernan B."/>
            <person name="McKernan K."/>
            <person name="Mendez-Lago M."/>
            <person name="Minx P."/>
            <person name="Mollenhauer M.U."/>
            <person name="Montooth K."/>
            <person name="Mount S.M."/>
            <person name="Mu X."/>
            <person name="Myers E."/>
            <person name="Negre B."/>
            <person name="Newfeld S."/>
            <person name="Nielsen R."/>
            <person name="Noor M.A."/>
            <person name="O'Grady P."/>
            <person name="Pachter L."/>
            <person name="Papaceit M."/>
            <person name="Parisi M.J."/>
            <person name="Parisi M."/>
            <person name="Parts L."/>
            <person name="Pedersen J.S."/>
            <person name="Pesole G."/>
            <person name="Phillippy A.M."/>
            <person name="Ponting C.P."/>
            <person name="Pop M."/>
            <person name="Porcelli D."/>
            <person name="Powell J.R."/>
            <person name="Prohaska S."/>
            <person name="Pruitt K."/>
            <person name="Puig M."/>
            <person name="Quesneville H."/>
            <person name="Ram K.R."/>
            <person name="Rand D."/>
            <person name="Rasmussen M.D."/>
            <person name="Reed L.K."/>
            <person name="Reenan R."/>
            <person name="Reily A."/>
            <person name="Remington K.A."/>
            <person name="Rieger T.T."/>
            <person name="Ritchie M.G."/>
            <person name="Robin C."/>
            <person name="Rogers Y.H."/>
            <person name="Rohde C."/>
            <person name="Rozas J."/>
            <person name="Rubenfield M.J."/>
            <person name="Ruiz A."/>
            <person name="Russo S."/>
            <person name="Salzberg S.L."/>
            <person name="Sanchez-Gracia A."/>
            <person name="Saranga D.J."/>
            <person name="Sato H."/>
            <person name="Schaeffer S.W."/>
            <person name="Schatz M.C."/>
            <person name="Schlenke T."/>
            <person name="Schwartz R."/>
            <person name="Segarra C."/>
            <person name="Singh R.S."/>
            <person name="Sirot L."/>
            <person name="Sirota M."/>
            <person name="Sisneros N.B."/>
            <person name="Smith C.D."/>
            <person name="Smith T.F."/>
            <person name="Spieth J."/>
            <person name="Stage D.E."/>
            <person name="Stark A."/>
            <person name="Stephan W."/>
            <person name="Strausberg R.L."/>
            <person name="Strempel S."/>
            <person name="Sturgill D."/>
            <person name="Sutton G."/>
            <person name="Sutton G.G."/>
            <person name="Tao W."/>
            <person name="Teichmann S."/>
            <person name="Tobari Y.N."/>
            <person name="Tomimura Y."/>
            <person name="Tsolas J.M."/>
            <person name="Valente V.L."/>
            <person name="Venter E."/>
            <person name="Venter J.C."/>
            <person name="Vicario S."/>
            <person name="Vieira F.G."/>
            <person name="Vilella A.J."/>
            <person name="Villasante A."/>
            <person name="Walenz B."/>
            <person name="Wang J."/>
            <person name="Wasserman M."/>
            <person name="Watts T."/>
            <person name="Wilson D."/>
            <person name="Wilson R.K."/>
            <person name="Wing R.A."/>
            <person name="Wolfner M.F."/>
            <person name="Wong A."/>
            <person name="Wong G.K."/>
            <person name="Wu C.I."/>
            <person name="Wu G."/>
            <person name="Yamamoto D."/>
            <person name="Yang H.P."/>
            <person name="Yang S.P."/>
            <person name="Yorke J.A."/>
            <person name="Yoshida K."/>
            <person name="Zdobnov E."/>
            <person name="Zhang P."/>
            <person name="Zhang Y."/>
            <person name="Zimin A.V."/>
            <person name="Baldwin J."/>
            <person name="Abdouelleil A."/>
            <person name="Abdulkadir J."/>
            <person name="Abebe A."/>
            <person name="Abera B."/>
            <person name="Abreu J."/>
            <person name="Acer S.C."/>
            <person name="Aftuck L."/>
            <person name="Alexander A."/>
            <person name="An P."/>
            <person name="Anderson E."/>
            <person name="Anderson S."/>
            <person name="Arachi H."/>
            <person name="Azer M."/>
            <person name="Bachantsang P."/>
            <person name="Barry A."/>
            <person name="Bayul T."/>
            <person name="Berlin A."/>
            <person name="Bessette D."/>
            <person name="Bloom T."/>
            <person name="Blye J."/>
            <person name="Boguslavskiy L."/>
            <person name="Bonnet C."/>
            <person name="Boukhgalter B."/>
            <person name="Bourzgui I."/>
            <person name="Brown A."/>
            <person name="Cahill P."/>
            <person name="Channer S."/>
            <person name="Cheshatsang Y."/>
            <person name="Chuda L."/>
            <person name="Citroen M."/>
            <person name="Collymore A."/>
            <person name="Cooke P."/>
            <person name="Costello M."/>
            <person name="D'Aco K."/>
            <person name="Daza R."/>
            <person name="De Haan G."/>
            <person name="DeGray S."/>
            <person name="DeMaso C."/>
            <person name="Dhargay N."/>
            <person name="Dooley K."/>
            <person name="Dooley E."/>
            <person name="Doricent M."/>
            <person name="Dorje P."/>
            <person name="Dorjee K."/>
            <person name="Dupes A."/>
            <person name="Elong R."/>
            <person name="Falk J."/>
            <person name="Farina A."/>
            <person name="Faro S."/>
            <person name="Ferguson D."/>
            <person name="Fisher S."/>
            <person name="Foley C.D."/>
            <person name="Franke A."/>
            <person name="Friedrich D."/>
            <person name="Gadbois L."/>
            <person name="Gearin G."/>
            <person name="Gearin C.R."/>
            <person name="Giannoukos G."/>
            <person name="Goode T."/>
            <person name="Graham J."/>
            <person name="Grandbois E."/>
            <person name="Grewal S."/>
            <person name="Gyaltsen K."/>
            <person name="Hafez N."/>
            <person name="Hagos B."/>
            <person name="Hall J."/>
            <person name="Henson C."/>
            <person name="Hollinger A."/>
            <person name="Honan T."/>
            <person name="Huard M.D."/>
            <person name="Hughes L."/>
            <person name="Hurhula B."/>
            <person name="Husby M.E."/>
            <person name="Kamat A."/>
            <person name="Kanga B."/>
            <person name="Kashin S."/>
            <person name="Khazanovich D."/>
            <person name="Kisner P."/>
            <person name="Lance K."/>
            <person name="Lara M."/>
            <person name="Lee W."/>
            <person name="Lennon N."/>
            <person name="Letendre F."/>
            <person name="LeVine R."/>
            <person name="Lipovsky A."/>
            <person name="Liu X."/>
            <person name="Liu J."/>
            <person name="Liu S."/>
            <person name="Lokyitsang T."/>
            <person name="Lokyitsang Y."/>
            <person name="Lubonja R."/>
            <person name="Lui A."/>
            <person name="MacDonald P."/>
            <person name="Magnisalis V."/>
            <person name="Maru K."/>
            <person name="Matthews C."/>
            <person name="McCusker W."/>
            <person name="McDonough S."/>
            <person name="Mehta T."/>
            <person name="Meldrim J."/>
            <person name="Meneus L."/>
            <person name="Mihai O."/>
            <person name="Mihalev A."/>
            <person name="Mihova T."/>
            <person name="Mittelman R."/>
            <person name="Mlenga V."/>
            <person name="Montmayeur A."/>
            <person name="Mulrain L."/>
            <person name="Navidi A."/>
            <person name="Naylor J."/>
            <person name="Negash T."/>
            <person name="Nguyen T."/>
            <person name="Nguyen N."/>
            <person name="Nicol R."/>
            <person name="Norbu C."/>
            <person name="Norbu N."/>
            <person name="Novod N."/>
            <person name="O'Neill B."/>
            <person name="Osman S."/>
            <person name="Markiewicz E."/>
            <person name="Oyono O.L."/>
            <person name="Patti C."/>
            <person name="Phunkhang P."/>
            <person name="Pierre F."/>
            <person name="Priest M."/>
            <person name="Raghuraman S."/>
            <person name="Rege F."/>
            <person name="Reyes R."/>
            <person name="Rise C."/>
            <person name="Rogov P."/>
            <person name="Ross K."/>
            <person name="Ryan E."/>
            <person name="Settipalli S."/>
            <person name="Shea T."/>
            <person name="Sherpa N."/>
            <person name="Shi L."/>
            <person name="Shih D."/>
            <person name="Sparrow T."/>
            <person name="Spaulding J."/>
            <person name="Stalker J."/>
            <person name="Stange-Thomann N."/>
            <person name="Stavropoulos S."/>
            <person name="Stone C."/>
            <person name="Strader C."/>
            <person name="Tesfaye S."/>
            <person name="Thomson T."/>
            <person name="Thoulutsang Y."/>
            <person name="Thoulutsang D."/>
            <person name="Topham K."/>
            <person name="Topping I."/>
            <person name="Tsamla T."/>
            <person name="Vassiliev H."/>
            <person name="Vo A."/>
            <person name="Wangchuk T."/>
            <person name="Wangdi T."/>
            <person name="Weiand M."/>
            <person name="Wilkinson J."/>
            <person name="Wilson A."/>
            <person name="Yadav S."/>
            <person name="Young G."/>
            <person name="Yu Q."/>
            <person name="Zembek L."/>
            <person name="Zhong D."/>
            <person name="Zimmer A."/>
            <person name="Zwirko Z."/>
            <person name="Jaffe D.B."/>
            <person name="Alvarez P."/>
            <person name="Brockman W."/>
            <person name="Butler J."/>
            <person name="Chin C."/>
            <person name="Gnerre S."/>
            <person name="Grabherr M."/>
            <person name="Kleber M."/>
            <person name="Mauceli E."/>
            <person name="MacCallum I."/>
        </authorList>
    </citation>
    <scope>NUCLEOTIDE SEQUENCE [LARGE SCALE GENOMIC DNA]</scope>
    <source>
        <strain evidence="4">MSH-3 / Tucson 14011-0111.49</strain>
    </source>
</reference>
<dbReference type="STRING" id="7234.B4H8F4"/>
<dbReference type="InterPro" id="IPR002557">
    <property type="entry name" value="Chitin-bd_dom"/>
</dbReference>
<dbReference type="InterPro" id="IPR052976">
    <property type="entry name" value="Scoloptoxin-like"/>
</dbReference>
<dbReference type="AlphaFoldDB" id="B4H8F4"/>
<dbReference type="OMA" id="PKGFEAR"/>
<feature type="region of interest" description="Disordered" evidence="1">
    <location>
        <begin position="144"/>
        <end position="173"/>
    </location>
</feature>
<feature type="domain" description="Chitin-binding type-2" evidence="2">
    <location>
        <begin position="181"/>
        <end position="239"/>
    </location>
</feature>
<dbReference type="GO" id="GO:0005576">
    <property type="term" value="C:extracellular region"/>
    <property type="evidence" value="ECO:0007669"/>
    <property type="project" value="InterPro"/>
</dbReference>
<evidence type="ECO:0000313" key="4">
    <source>
        <dbReference type="Proteomes" id="UP000008744"/>
    </source>
</evidence>
<dbReference type="PANTHER" id="PTHR22933:SF31">
    <property type="entry name" value="FI18007P1"/>
    <property type="match status" value="1"/>
</dbReference>
<feature type="region of interest" description="Disordered" evidence="1">
    <location>
        <begin position="297"/>
        <end position="339"/>
    </location>
</feature>
<evidence type="ECO:0000259" key="2">
    <source>
        <dbReference type="PROSITE" id="PS50940"/>
    </source>
</evidence>
<feature type="compositionally biased region" description="Low complexity" evidence="1">
    <location>
        <begin position="107"/>
        <end position="117"/>
    </location>
</feature>
<gene>
    <name evidence="3" type="primary">Dper\GL20034</name>
    <name evidence="3" type="ORF">Dper_GL20034</name>
</gene>
<evidence type="ECO:0000256" key="1">
    <source>
        <dbReference type="SAM" id="MobiDB-lite"/>
    </source>
</evidence>
<dbReference type="OrthoDB" id="7426044at2759"/>
<organism evidence="4">
    <name type="scientific">Drosophila persimilis</name>
    <name type="common">Fruit fly</name>
    <dbReference type="NCBI Taxonomy" id="7234"/>
    <lineage>
        <taxon>Eukaryota</taxon>
        <taxon>Metazoa</taxon>
        <taxon>Ecdysozoa</taxon>
        <taxon>Arthropoda</taxon>
        <taxon>Hexapoda</taxon>
        <taxon>Insecta</taxon>
        <taxon>Pterygota</taxon>
        <taxon>Neoptera</taxon>
        <taxon>Endopterygota</taxon>
        <taxon>Diptera</taxon>
        <taxon>Brachycera</taxon>
        <taxon>Muscomorpha</taxon>
        <taxon>Ephydroidea</taxon>
        <taxon>Drosophilidae</taxon>
        <taxon>Drosophila</taxon>
        <taxon>Sophophora</taxon>
    </lineage>
</organism>
<dbReference type="InterPro" id="IPR036508">
    <property type="entry name" value="Chitin-bd_dom_sf"/>
</dbReference>
<sequence length="460" mass="53917">MSAFGITVTHRNVQLPKRAMPCPVTTLPHPHYSATAFGTHPALLLVLAVATGLWANVDGAATGAPSATATTPQPKGFSARSLDLSARGAEEEDDFETQAQTHLAYRQQQHQQQQQQQRPQYEYSEEDQEEAPRQVYINRNSKQQSNYLKQQLKKPLSEESEEEEEEIEEPDRLSTLLSKSTFSCTDRNSGYYADESLSCEVFHYCQESQKHSWICPEGFTFHQIHLICMPPSHDNICKQSSKYHIVNDYLYKPINLQEHQSKPNVTLRYSERYFPENYYEHERYDDEEEELPAAPRPRIQHQQQHHQQPQQQQHRQVVAYQQPQVQHQPQPQVRVQYQQAQQQQQVTQIRHQPQPQPTTLAYRKPQPTTTIQPQLQLHQLHQPQLQLHQQRPQTLAPTVTPAPYRFFTAAPQLQHLQQQHQQVFRTPEEINISLQQRRPQVFIATTPRYYEDEYLYERRK</sequence>
<feature type="compositionally biased region" description="Low complexity" evidence="1">
    <location>
        <begin position="62"/>
        <end position="72"/>
    </location>
</feature>
<dbReference type="Proteomes" id="UP000008744">
    <property type="component" value="Unassembled WGS sequence"/>
</dbReference>
<feature type="compositionally biased region" description="Acidic residues" evidence="1">
    <location>
        <begin position="158"/>
        <end position="169"/>
    </location>
</feature>
<dbReference type="GO" id="GO:0008061">
    <property type="term" value="F:chitin binding"/>
    <property type="evidence" value="ECO:0007669"/>
    <property type="project" value="InterPro"/>
</dbReference>
<dbReference type="PANTHER" id="PTHR22933">
    <property type="entry name" value="FI18007P1-RELATED"/>
    <property type="match status" value="1"/>
</dbReference>
<evidence type="ECO:0000313" key="3">
    <source>
        <dbReference type="EMBL" id="EDW34989.1"/>
    </source>
</evidence>